<keyword evidence="1" id="KW-0472">Membrane</keyword>
<dbReference type="Pfam" id="PF09527">
    <property type="entry name" value="ATPase_gene1"/>
    <property type="match status" value="1"/>
</dbReference>
<evidence type="ECO:0000313" key="2">
    <source>
        <dbReference type="EMBL" id="SEN50998.1"/>
    </source>
</evidence>
<dbReference type="InterPro" id="IPR032820">
    <property type="entry name" value="ATPase_put"/>
</dbReference>
<keyword evidence="1" id="KW-0812">Transmembrane</keyword>
<protein>
    <submittedName>
        <fullName evidence="2">Putative F0F1-ATPase subunit Ca2+/Mg2+ transporter</fullName>
    </submittedName>
</protein>
<dbReference type="RefSeq" id="WP_242938908.1">
    <property type="nucleotide sequence ID" value="NZ_CAUWDX010000021.1"/>
</dbReference>
<sequence length="75" mass="8562">MNRKQWFEVVKTMSLLTQLGLMVIICVFGCLFVGIYLDRRLNTSPIFALIFIAIGIASAFTSVYRTVGPYIKKRK</sequence>
<dbReference type="STRING" id="215200.SAMN05216454_10514"/>
<keyword evidence="1" id="KW-1133">Transmembrane helix</keyword>
<accession>A0A1H8H684</accession>
<name>A0A1H8H684_9FIRM</name>
<evidence type="ECO:0000256" key="1">
    <source>
        <dbReference type="SAM" id="Phobius"/>
    </source>
</evidence>
<dbReference type="AlphaFoldDB" id="A0A1H8H684"/>
<gene>
    <name evidence="2" type="ORF">SAMN05216454_10514</name>
</gene>
<evidence type="ECO:0000313" key="3">
    <source>
        <dbReference type="Proteomes" id="UP000199512"/>
    </source>
</evidence>
<reference evidence="2 3" key="1">
    <citation type="submission" date="2016-10" db="EMBL/GenBank/DDBJ databases">
        <authorList>
            <person name="de Groot N.N."/>
        </authorList>
    </citation>
    <scope>NUCLEOTIDE SEQUENCE [LARGE SCALE GENOMIC DNA]</scope>
    <source>
        <strain evidence="2 3">Calf135</strain>
    </source>
</reference>
<proteinExistence type="predicted"/>
<dbReference type="Proteomes" id="UP000199512">
    <property type="component" value="Unassembled WGS sequence"/>
</dbReference>
<feature type="transmembrane region" description="Helical" evidence="1">
    <location>
        <begin position="12"/>
        <end position="37"/>
    </location>
</feature>
<organism evidence="2 3">
    <name type="scientific">Peptostreptococcus russellii</name>
    <dbReference type="NCBI Taxonomy" id="215200"/>
    <lineage>
        <taxon>Bacteria</taxon>
        <taxon>Bacillati</taxon>
        <taxon>Bacillota</taxon>
        <taxon>Clostridia</taxon>
        <taxon>Peptostreptococcales</taxon>
        <taxon>Peptostreptococcaceae</taxon>
        <taxon>Peptostreptococcus</taxon>
    </lineage>
</organism>
<feature type="transmembrane region" description="Helical" evidence="1">
    <location>
        <begin position="43"/>
        <end position="67"/>
    </location>
</feature>
<dbReference type="EMBL" id="FODF01000005">
    <property type="protein sequence ID" value="SEN50998.1"/>
    <property type="molecule type" value="Genomic_DNA"/>
</dbReference>
<keyword evidence="3" id="KW-1185">Reference proteome</keyword>